<reference evidence="2 3" key="1">
    <citation type="journal article" date="2019" name="J Genomics">
        <title>The Draft Genome of a Hydrogen-producing Cyanobacterium, Arthrospira platensis NIES-46.</title>
        <authorList>
            <person name="Suzuki S."/>
            <person name="Yamaguchi H."/>
            <person name="Kawachi M."/>
        </authorList>
    </citation>
    <scope>NUCLEOTIDE SEQUENCE [LARGE SCALE GENOMIC DNA]</scope>
    <source>
        <strain evidence="2 3">NIES-46</strain>
    </source>
</reference>
<protein>
    <submittedName>
        <fullName evidence="2">Cation efflux system protein NrsA</fullName>
    </submittedName>
</protein>
<proteinExistence type="predicted"/>
<name>A0A5M3T5A9_LIMPL</name>
<keyword evidence="1" id="KW-0812">Transmembrane</keyword>
<dbReference type="InterPro" id="IPR001036">
    <property type="entry name" value="Acrflvin-R"/>
</dbReference>
<keyword evidence="3" id="KW-1185">Reference proteome</keyword>
<dbReference type="Proteomes" id="UP000326169">
    <property type="component" value="Unassembled WGS sequence"/>
</dbReference>
<gene>
    <name evidence="2" type="ORF">NIES46_07200</name>
</gene>
<feature type="transmembrane region" description="Helical" evidence="1">
    <location>
        <begin position="37"/>
        <end position="59"/>
    </location>
</feature>
<dbReference type="SUPFAM" id="SSF82866">
    <property type="entry name" value="Multidrug efflux transporter AcrB transmembrane domain"/>
    <property type="match status" value="1"/>
</dbReference>
<accession>A0A5M3T5A9</accession>
<comment type="caution">
    <text evidence="2">The sequence shown here is derived from an EMBL/GenBank/DDBJ whole genome shotgun (WGS) entry which is preliminary data.</text>
</comment>
<dbReference type="Gene3D" id="1.20.1640.10">
    <property type="entry name" value="Multidrug efflux transporter AcrB transmembrane domain"/>
    <property type="match status" value="1"/>
</dbReference>
<dbReference type="PANTHER" id="PTHR32063:SF4">
    <property type="entry name" value="SLR6043 PROTEIN"/>
    <property type="match status" value="1"/>
</dbReference>
<dbReference type="Gene3D" id="3.30.70.1440">
    <property type="entry name" value="Multidrug efflux transporter AcrB pore domain"/>
    <property type="match status" value="1"/>
</dbReference>
<dbReference type="PANTHER" id="PTHR32063">
    <property type="match status" value="1"/>
</dbReference>
<dbReference type="EMBL" id="BIMW01000034">
    <property type="protein sequence ID" value="GCE92679.1"/>
    <property type="molecule type" value="Genomic_DNA"/>
</dbReference>
<feature type="transmembrane region" description="Helical" evidence="1">
    <location>
        <begin position="66"/>
        <end position="86"/>
    </location>
</feature>
<evidence type="ECO:0000256" key="1">
    <source>
        <dbReference type="SAM" id="Phobius"/>
    </source>
</evidence>
<dbReference type="Pfam" id="PF00873">
    <property type="entry name" value="ACR_tran"/>
    <property type="match status" value="1"/>
</dbReference>
<keyword evidence="1" id="KW-1133">Transmembrane helix</keyword>
<organism evidence="2 3">
    <name type="scientific">Limnospira platensis NIES-46</name>
    <dbReference type="NCBI Taxonomy" id="1236695"/>
    <lineage>
        <taxon>Bacteria</taxon>
        <taxon>Bacillati</taxon>
        <taxon>Cyanobacteriota</taxon>
        <taxon>Cyanophyceae</taxon>
        <taxon>Oscillatoriophycideae</taxon>
        <taxon>Oscillatoriales</taxon>
        <taxon>Sirenicapillariaceae</taxon>
        <taxon>Limnospira</taxon>
    </lineage>
</organism>
<evidence type="ECO:0000313" key="3">
    <source>
        <dbReference type="Proteomes" id="UP000326169"/>
    </source>
</evidence>
<evidence type="ECO:0000313" key="2">
    <source>
        <dbReference type="EMBL" id="GCE92679.1"/>
    </source>
</evidence>
<sequence length="112" mass="12136">MVSDIQAAIRQNVQLPNGYFIQYGGQFEAEQKATNNLVWYSILAAIIIAILMFFAGACLSGATVAIMLNLPLALVGGIISIVLTGGGDFYRFSNRFYYAVWGGCPQWFTVGG</sequence>
<keyword evidence="1" id="KW-0472">Membrane</keyword>